<dbReference type="Gene3D" id="1.10.357.10">
    <property type="entry name" value="Tetracycline Repressor, domain 2"/>
    <property type="match status" value="1"/>
</dbReference>
<feature type="domain" description="HTH tetR-type" evidence="3">
    <location>
        <begin position="14"/>
        <end position="73"/>
    </location>
</feature>
<gene>
    <name evidence="4" type="ORF">JOF53_006730</name>
</gene>
<dbReference type="Proteomes" id="UP001519363">
    <property type="component" value="Unassembled WGS sequence"/>
</dbReference>
<evidence type="ECO:0000259" key="3">
    <source>
        <dbReference type="PROSITE" id="PS50977"/>
    </source>
</evidence>
<keyword evidence="5" id="KW-1185">Reference proteome</keyword>
<dbReference type="InterPro" id="IPR050109">
    <property type="entry name" value="HTH-type_TetR-like_transc_reg"/>
</dbReference>
<evidence type="ECO:0000256" key="1">
    <source>
        <dbReference type="ARBA" id="ARBA00023125"/>
    </source>
</evidence>
<comment type="caution">
    <text evidence="4">The sequence shown here is derived from an EMBL/GenBank/DDBJ whole genome shotgun (WGS) entry which is preliminary data.</text>
</comment>
<evidence type="ECO:0000256" key="2">
    <source>
        <dbReference type="PROSITE-ProRule" id="PRU00335"/>
    </source>
</evidence>
<name>A0ABS5AMS3_9PSEU</name>
<reference evidence="4 5" key="1">
    <citation type="submission" date="2021-03" db="EMBL/GenBank/DDBJ databases">
        <title>Sequencing the genomes of 1000 actinobacteria strains.</title>
        <authorList>
            <person name="Klenk H.-P."/>
        </authorList>
    </citation>
    <scope>NUCLEOTIDE SEQUENCE [LARGE SCALE GENOMIC DNA]</scope>
    <source>
        <strain evidence="4 5">DSM 44580</strain>
    </source>
</reference>
<sequence>MDTPLRPRRRLAPAARRAELVDCAIRVLSTHGAGISMDQLAAAAGVSKPLLYHYFYDKAGLLKAAGDRAAELMLARLRPALAGLREVATPERWLHGAVSAYLAVLLEHQGLYRFHLAHPAPDRLGRPSADPILTALAEVLAELPGPTPPPAPVRYALAGMVQSVCHWWLVHRRPDRTALVDQLSRVLGHTVHGLSTLAC</sequence>
<dbReference type="PANTHER" id="PTHR30055:SF227">
    <property type="entry name" value="TRANSCRIPTIONAL REGULATORY PROTEIN (PROBABLY TETR-FAMILY)-RELATED"/>
    <property type="match status" value="1"/>
</dbReference>
<dbReference type="PANTHER" id="PTHR30055">
    <property type="entry name" value="HTH-TYPE TRANSCRIPTIONAL REGULATOR RUTR"/>
    <property type="match status" value="1"/>
</dbReference>
<dbReference type="PROSITE" id="PS50977">
    <property type="entry name" value="HTH_TETR_2"/>
    <property type="match status" value="1"/>
</dbReference>
<protein>
    <submittedName>
        <fullName evidence="4">AcrR family transcriptional regulator</fullName>
    </submittedName>
</protein>
<keyword evidence="1 2" id="KW-0238">DNA-binding</keyword>
<dbReference type="PRINTS" id="PR00455">
    <property type="entry name" value="HTHTETR"/>
</dbReference>
<organism evidence="4 5">
    <name type="scientific">Crossiella equi</name>
    <dbReference type="NCBI Taxonomy" id="130796"/>
    <lineage>
        <taxon>Bacteria</taxon>
        <taxon>Bacillati</taxon>
        <taxon>Actinomycetota</taxon>
        <taxon>Actinomycetes</taxon>
        <taxon>Pseudonocardiales</taxon>
        <taxon>Pseudonocardiaceae</taxon>
        <taxon>Crossiella</taxon>
    </lineage>
</organism>
<dbReference type="InterPro" id="IPR001647">
    <property type="entry name" value="HTH_TetR"/>
</dbReference>
<accession>A0ABS5AMS3</accession>
<evidence type="ECO:0000313" key="4">
    <source>
        <dbReference type="EMBL" id="MBP2477858.1"/>
    </source>
</evidence>
<dbReference type="SUPFAM" id="SSF48498">
    <property type="entry name" value="Tetracyclin repressor-like, C-terminal domain"/>
    <property type="match status" value="1"/>
</dbReference>
<feature type="DNA-binding region" description="H-T-H motif" evidence="2">
    <location>
        <begin position="36"/>
        <end position="55"/>
    </location>
</feature>
<dbReference type="Pfam" id="PF00440">
    <property type="entry name" value="TetR_N"/>
    <property type="match status" value="1"/>
</dbReference>
<dbReference type="EMBL" id="JAGIOO010000001">
    <property type="protein sequence ID" value="MBP2477858.1"/>
    <property type="molecule type" value="Genomic_DNA"/>
</dbReference>
<dbReference type="RefSeq" id="WP_086789782.1">
    <property type="nucleotide sequence ID" value="NZ_JAGIOO010000001.1"/>
</dbReference>
<dbReference type="InterPro" id="IPR036271">
    <property type="entry name" value="Tet_transcr_reg_TetR-rel_C_sf"/>
</dbReference>
<dbReference type="SUPFAM" id="SSF46689">
    <property type="entry name" value="Homeodomain-like"/>
    <property type="match status" value="1"/>
</dbReference>
<dbReference type="InterPro" id="IPR009057">
    <property type="entry name" value="Homeodomain-like_sf"/>
</dbReference>
<proteinExistence type="predicted"/>
<evidence type="ECO:0000313" key="5">
    <source>
        <dbReference type="Proteomes" id="UP001519363"/>
    </source>
</evidence>